<evidence type="ECO:0000256" key="2">
    <source>
        <dbReference type="SAM" id="Phobius"/>
    </source>
</evidence>
<dbReference type="AlphaFoldDB" id="A0AAW0A832"/>
<name>A0AAW0A832_9AGAR</name>
<comment type="caution">
    <text evidence="3">The sequence shown here is derived from an EMBL/GenBank/DDBJ whole genome shotgun (WGS) entry which is preliminary data.</text>
</comment>
<evidence type="ECO:0000256" key="1">
    <source>
        <dbReference type="SAM" id="MobiDB-lite"/>
    </source>
</evidence>
<gene>
    <name evidence="3" type="ORF">R3P38DRAFT_3216124</name>
</gene>
<feature type="transmembrane region" description="Helical" evidence="2">
    <location>
        <begin position="6"/>
        <end position="25"/>
    </location>
</feature>
<dbReference type="EMBL" id="JAWWNJ010000081">
    <property type="protein sequence ID" value="KAK7001817.1"/>
    <property type="molecule type" value="Genomic_DNA"/>
</dbReference>
<keyword evidence="2" id="KW-0812">Transmembrane</keyword>
<evidence type="ECO:0000313" key="4">
    <source>
        <dbReference type="Proteomes" id="UP001362999"/>
    </source>
</evidence>
<keyword evidence="4" id="KW-1185">Reference proteome</keyword>
<feature type="region of interest" description="Disordered" evidence="1">
    <location>
        <begin position="227"/>
        <end position="269"/>
    </location>
</feature>
<feature type="transmembrane region" description="Helical" evidence="2">
    <location>
        <begin position="160"/>
        <end position="181"/>
    </location>
</feature>
<proteinExistence type="predicted"/>
<protein>
    <submittedName>
        <fullName evidence="3">Uncharacterized protein</fullName>
    </submittedName>
</protein>
<keyword evidence="2" id="KW-0472">Membrane</keyword>
<dbReference type="Proteomes" id="UP001362999">
    <property type="component" value="Unassembled WGS sequence"/>
</dbReference>
<reference evidence="3 4" key="1">
    <citation type="journal article" date="2024" name="J Genomics">
        <title>Draft genome sequencing and assembly of Favolaschia claudopus CIRM-BRFM 2984 isolated from oak limbs.</title>
        <authorList>
            <person name="Navarro D."/>
            <person name="Drula E."/>
            <person name="Chaduli D."/>
            <person name="Cazenave R."/>
            <person name="Ahrendt S."/>
            <person name="Wang J."/>
            <person name="Lipzen A."/>
            <person name="Daum C."/>
            <person name="Barry K."/>
            <person name="Grigoriev I.V."/>
            <person name="Favel A."/>
            <person name="Rosso M.N."/>
            <person name="Martin F."/>
        </authorList>
    </citation>
    <scope>NUCLEOTIDE SEQUENCE [LARGE SCALE GENOMIC DNA]</scope>
    <source>
        <strain evidence="3 4">CIRM-BRFM 2984</strain>
    </source>
</reference>
<organism evidence="3 4">
    <name type="scientific">Favolaschia claudopus</name>
    <dbReference type="NCBI Taxonomy" id="2862362"/>
    <lineage>
        <taxon>Eukaryota</taxon>
        <taxon>Fungi</taxon>
        <taxon>Dikarya</taxon>
        <taxon>Basidiomycota</taxon>
        <taxon>Agaricomycotina</taxon>
        <taxon>Agaricomycetes</taxon>
        <taxon>Agaricomycetidae</taxon>
        <taxon>Agaricales</taxon>
        <taxon>Marasmiineae</taxon>
        <taxon>Mycenaceae</taxon>
        <taxon>Favolaschia</taxon>
    </lineage>
</organism>
<evidence type="ECO:0000313" key="3">
    <source>
        <dbReference type="EMBL" id="KAK7001817.1"/>
    </source>
</evidence>
<sequence>MAAFVLHAMCIKLVFWLCIIRLFTLGRSSPTGSLRSDDHIAYTVTSYATVPSPTHHLDATHTRPSFVTPFASSAVVTSVPLPSPLSHHNSCISVAQQLSPPTSVATSTMGGPEFAGADATTLLRRATSKVWARELETDTLPNGTSSTLYDDSDGMLSQRVTIGIVVCLMIFIAIVLSFYYFGRIWTWCQGSSPRPPPSLPRRSRSLRVTASILMSIVSVPAAARFPPASGEGATAGTQAVARPARGRTTEAAEDDEPDESRLSSNTVSTFVTDKDLEQGDLNLDDLTRKPVDRRSTFSSSGRSASCRTITRRASTWSALAPTLASQRTAHGGSLTPKMIIDISPLHLYWIPGRPFRSWGQHGVRYDATKLLMPNYALSIHVRQDLHIPSHLVLLSCPLWSLALSLRRRVLTLLVAPALLCHLSLRRSRLLVFMSSIPRTSIPLTIFRKPKLYYLSIPRPSPCS</sequence>
<accession>A0AAW0A832</accession>
<keyword evidence="2" id="KW-1133">Transmembrane helix</keyword>